<dbReference type="EMBL" id="BT140560">
    <property type="protein sequence ID" value="AFK40355.1"/>
    <property type="molecule type" value="mRNA"/>
</dbReference>
<organism evidence="2">
    <name type="scientific">Medicago truncatula</name>
    <name type="common">Barrel medic</name>
    <name type="synonym">Medicago tribuloides</name>
    <dbReference type="NCBI Taxonomy" id="3880"/>
    <lineage>
        <taxon>Eukaryota</taxon>
        <taxon>Viridiplantae</taxon>
        <taxon>Streptophyta</taxon>
        <taxon>Embryophyta</taxon>
        <taxon>Tracheophyta</taxon>
        <taxon>Spermatophyta</taxon>
        <taxon>Magnoliopsida</taxon>
        <taxon>eudicotyledons</taxon>
        <taxon>Gunneridae</taxon>
        <taxon>Pentapetalae</taxon>
        <taxon>rosids</taxon>
        <taxon>fabids</taxon>
        <taxon>Fabales</taxon>
        <taxon>Fabaceae</taxon>
        <taxon>Papilionoideae</taxon>
        <taxon>50 kb inversion clade</taxon>
        <taxon>NPAAA clade</taxon>
        <taxon>Hologalegina</taxon>
        <taxon>IRL clade</taxon>
        <taxon>Trifolieae</taxon>
        <taxon>Medicago</taxon>
    </lineage>
</organism>
<feature type="transmembrane region" description="Helical" evidence="1">
    <location>
        <begin position="15"/>
        <end position="36"/>
    </location>
</feature>
<accession>I3SJB3</accession>
<evidence type="ECO:0000313" key="2">
    <source>
        <dbReference type="EMBL" id="AFK40355.1"/>
    </source>
</evidence>
<name>I3SJB3_MEDTR</name>
<keyword evidence="1" id="KW-0812">Transmembrane</keyword>
<dbReference type="AlphaFoldDB" id="I3SJB3"/>
<proteinExistence type="evidence at transcript level"/>
<keyword evidence="1" id="KW-0472">Membrane</keyword>
<evidence type="ECO:0008006" key="3">
    <source>
        <dbReference type="Google" id="ProtNLM"/>
    </source>
</evidence>
<reference evidence="2" key="1">
    <citation type="submission" date="2012-05" db="EMBL/GenBank/DDBJ databases">
        <authorList>
            <person name="Krishnakumar V."/>
            <person name="Cheung F."/>
            <person name="Xiao Y."/>
            <person name="Chan A."/>
            <person name="Moskal W.A."/>
            <person name="Town C.D."/>
        </authorList>
    </citation>
    <scope>NUCLEOTIDE SEQUENCE</scope>
</reference>
<keyword evidence="1" id="KW-1133">Transmembrane helix</keyword>
<evidence type="ECO:0000256" key="1">
    <source>
        <dbReference type="SAM" id="Phobius"/>
    </source>
</evidence>
<protein>
    <recommendedName>
        <fullName evidence="3">Transmembrane protein</fullName>
    </recommendedName>
</protein>
<sequence length="46" mass="5333">MRNLLLLVDTYVLKLHFIVGSLLKFLLSISLSTQFLPSVQMKRILE</sequence>